<dbReference type="RefSeq" id="WP_040738966.1">
    <property type="nucleotide sequence ID" value="NZ_QJKF01000002.1"/>
</dbReference>
<dbReference type="AlphaFoldDB" id="A0A318K672"/>
<name>A0A318K672_9NOCA</name>
<sequence>MTDLVQVDLDKLHGLGGELAKRADDISAIEHTVTVWMSDGPMQKAFEQTRETVRSTYGFMGDEIRQMADAAKNGVKTYEDMEHLLVDQFRRYVDGR</sequence>
<accession>A0A318K672</accession>
<comment type="caution">
    <text evidence="1">The sequence shown here is derived from an EMBL/GenBank/DDBJ whole genome shotgun (WGS) entry which is preliminary data.</text>
</comment>
<gene>
    <name evidence="1" type="ORF">DFR70_102217</name>
</gene>
<dbReference type="OrthoDB" id="4466740at2"/>
<organism evidence="1 2">
    <name type="scientific">Nocardia tenerifensis</name>
    <dbReference type="NCBI Taxonomy" id="228006"/>
    <lineage>
        <taxon>Bacteria</taxon>
        <taxon>Bacillati</taxon>
        <taxon>Actinomycetota</taxon>
        <taxon>Actinomycetes</taxon>
        <taxon>Mycobacteriales</taxon>
        <taxon>Nocardiaceae</taxon>
        <taxon>Nocardia</taxon>
    </lineage>
</organism>
<protein>
    <submittedName>
        <fullName evidence="1">Uncharacterized protein</fullName>
    </submittedName>
</protein>
<proteinExistence type="predicted"/>
<evidence type="ECO:0000313" key="1">
    <source>
        <dbReference type="EMBL" id="PXX68535.1"/>
    </source>
</evidence>
<evidence type="ECO:0000313" key="2">
    <source>
        <dbReference type="Proteomes" id="UP000247569"/>
    </source>
</evidence>
<dbReference type="Proteomes" id="UP000247569">
    <property type="component" value="Unassembled WGS sequence"/>
</dbReference>
<dbReference type="EMBL" id="QJKF01000002">
    <property type="protein sequence ID" value="PXX68535.1"/>
    <property type="molecule type" value="Genomic_DNA"/>
</dbReference>
<reference evidence="1 2" key="1">
    <citation type="submission" date="2018-05" db="EMBL/GenBank/DDBJ databases">
        <title>Genomic Encyclopedia of Type Strains, Phase IV (KMG-IV): sequencing the most valuable type-strain genomes for metagenomic binning, comparative biology and taxonomic classification.</title>
        <authorList>
            <person name="Goeker M."/>
        </authorList>
    </citation>
    <scope>NUCLEOTIDE SEQUENCE [LARGE SCALE GENOMIC DNA]</scope>
    <source>
        <strain evidence="1 2">DSM 44704</strain>
    </source>
</reference>
<keyword evidence="2" id="KW-1185">Reference proteome</keyword>